<dbReference type="InterPro" id="IPR022885">
    <property type="entry name" value="NDH1_su_D/H"/>
</dbReference>
<comment type="subunit">
    <text evidence="2">NDH-1 is composed of 14 different subunits. Subunits NuoB, C, D, E, F, and G constitute the peripheral sector of the complex.</text>
</comment>
<keyword evidence="1 2" id="KW-0874">Quinone</keyword>
<dbReference type="GO" id="GO:0048038">
    <property type="term" value="F:quinone binding"/>
    <property type="evidence" value="ECO:0007669"/>
    <property type="project" value="UniProtKB-KW"/>
</dbReference>
<dbReference type="AlphaFoldDB" id="S5DMB2"/>
<keyword evidence="3" id="KW-1133">Transmembrane helix</keyword>
<evidence type="ECO:0000256" key="2">
    <source>
        <dbReference type="HAMAP-Rule" id="MF_01358"/>
    </source>
</evidence>
<organism evidence="5">
    <name type="scientific">Candidatus Actinomarina minuta</name>
    <dbReference type="NCBI Taxonomy" id="1389454"/>
    <lineage>
        <taxon>Bacteria</taxon>
        <taxon>Bacillati</taxon>
        <taxon>Actinomycetota</taxon>
        <taxon>Actinomycetes</taxon>
        <taxon>Candidatus Actinomarinidae</taxon>
        <taxon>Candidatus Actinomarinales</taxon>
        <taxon>Candidatus Actinomarineae</taxon>
        <taxon>Candidatus Actinomarinaceae</taxon>
        <taxon>Candidatus Actinomarina</taxon>
    </lineage>
</organism>
<sequence>MKSKDTRKTGFDKFKNILDFWATNSEEGGWNISSTDEGSQKMLEDESEKQVKIQMGSDVIDDFVIDEDTSDDERMIVNMGPQHPSTHGVLRLQAELEGEVVRRVKPIIGYLHTGMEKTGEELNYFQGPTNTTRMDYLSPLFNELVFSLTTEKLIGIEVPERAKTIRILMTELNRISSHLVALATGGMDIGALSMMIFGFRERELILNFFEKTTGLRMNHNYIRPGGVAADLPDGWQKDVKEILKVIPEKLQDYDDMLLDNPIWKGRLQNVGILTTEECFAYGITGPSLRASGYEWDLRKSQPYSGIENYDFEIPVLKEGDVFARWRVKVLEIFESLKIVEQAMEKMPKGPYKVQDKKITPPPRKRLDESMEALIHHFKIYTEGFKVPEGDAYVAIESPRGELGCYIVSDGSSKPYRMHVRGPSFCNLQALPVIMTDSPIADAVAAIASLDPVIGDVDR</sequence>
<keyword evidence="2" id="KW-0813">Transport</keyword>
<keyword evidence="3" id="KW-0812">Transmembrane</keyword>
<proteinExistence type="inferred from homology"/>
<evidence type="ECO:0000313" key="5">
    <source>
        <dbReference type="EMBL" id="AGQ20054.1"/>
    </source>
</evidence>
<dbReference type="NCBIfam" id="NF004739">
    <property type="entry name" value="PRK06075.1"/>
    <property type="match status" value="1"/>
</dbReference>
<evidence type="ECO:0000256" key="3">
    <source>
        <dbReference type="SAM" id="Phobius"/>
    </source>
</evidence>
<evidence type="ECO:0000259" key="4">
    <source>
        <dbReference type="Pfam" id="PF00346"/>
    </source>
</evidence>
<gene>
    <name evidence="2" type="primary">nuoD</name>
</gene>
<dbReference type="NCBIfam" id="TIGR01962">
    <property type="entry name" value="NuoD"/>
    <property type="match status" value="1"/>
</dbReference>
<comment type="similarity">
    <text evidence="2">Belongs to the complex I 49 kDa subunit family.</text>
</comment>
<dbReference type="EMBL" id="KC811149">
    <property type="protein sequence ID" value="AGQ20054.1"/>
    <property type="molecule type" value="Genomic_DNA"/>
</dbReference>
<dbReference type="PANTHER" id="PTHR11993">
    <property type="entry name" value="NADH-UBIQUINONE OXIDOREDUCTASE 49 KDA SUBUNIT"/>
    <property type="match status" value="1"/>
</dbReference>
<keyword evidence="2" id="KW-0520">NAD</keyword>
<name>S5DMB2_9ACTN</name>
<dbReference type="Gene3D" id="1.10.645.10">
    <property type="entry name" value="Cytochrome-c3 Hydrogenase, chain B"/>
    <property type="match status" value="1"/>
</dbReference>
<dbReference type="EC" id="7.1.1.-" evidence="2"/>
<feature type="transmembrane region" description="Helical" evidence="3">
    <location>
        <begin position="179"/>
        <end position="199"/>
    </location>
</feature>
<dbReference type="PANTHER" id="PTHR11993:SF10">
    <property type="entry name" value="NADH DEHYDROGENASE [UBIQUINONE] IRON-SULFUR PROTEIN 2, MITOCHONDRIAL"/>
    <property type="match status" value="1"/>
</dbReference>
<dbReference type="GO" id="GO:0051287">
    <property type="term" value="F:NAD binding"/>
    <property type="evidence" value="ECO:0007669"/>
    <property type="project" value="InterPro"/>
</dbReference>
<evidence type="ECO:0000256" key="1">
    <source>
        <dbReference type="ARBA" id="ARBA00022719"/>
    </source>
</evidence>
<keyword evidence="2" id="KW-1003">Cell membrane</keyword>
<dbReference type="GO" id="GO:0050136">
    <property type="term" value="F:NADH dehydrogenase (quinone) (non-electrogenic) activity"/>
    <property type="evidence" value="ECO:0007669"/>
    <property type="project" value="UniProtKB-UniRule"/>
</dbReference>
<dbReference type="HAMAP" id="MF_01358">
    <property type="entry name" value="NDH1_NuoD"/>
    <property type="match status" value="1"/>
</dbReference>
<comment type="catalytic activity">
    <reaction evidence="2">
        <text>a quinone + NADH + 5 H(+)(in) = a quinol + NAD(+) + 4 H(+)(out)</text>
        <dbReference type="Rhea" id="RHEA:57888"/>
        <dbReference type="ChEBI" id="CHEBI:15378"/>
        <dbReference type="ChEBI" id="CHEBI:24646"/>
        <dbReference type="ChEBI" id="CHEBI:57540"/>
        <dbReference type="ChEBI" id="CHEBI:57945"/>
        <dbReference type="ChEBI" id="CHEBI:132124"/>
    </reaction>
</comment>
<dbReference type="InterPro" id="IPR001135">
    <property type="entry name" value="NADH_Q_OxRdtase_suD"/>
</dbReference>
<reference evidence="5" key="1">
    <citation type="journal article" date="2013" name="Sci. Rep.">
        <title>Metagenomics uncovers a new group of low GC and ultra-small marine Actinobacteria.</title>
        <authorList>
            <person name="Ghai R."/>
            <person name="Mizuno C.M."/>
            <person name="Picazo A."/>
            <person name="Camacho A."/>
            <person name="Rodriguez-Valera F."/>
        </authorList>
    </citation>
    <scope>NUCLEOTIDE SEQUENCE</scope>
</reference>
<dbReference type="SUPFAM" id="SSF56762">
    <property type="entry name" value="HydB/Nqo4-like"/>
    <property type="match status" value="1"/>
</dbReference>
<feature type="domain" description="NADH-quinone oxidoreductase subunit D" evidence="4">
    <location>
        <begin position="188"/>
        <end position="458"/>
    </location>
</feature>
<dbReference type="InterPro" id="IPR029014">
    <property type="entry name" value="NiFe-Hase_large"/>
</dbReference>
<keyword evidence="5" id="KW-0830">Ubiquinone</keyword>
<dbReference type="Pfam" id="PF00346">
    <property type="entry name" value="Complex1_49kDa"/>
    <property type="match status" value="1"/>
</dbReference>
<comment type="function">
    <text evidence="2">NDH-1 shuttles electrons from NADH, via FMN and iron-sulfur (Fe-S) centers, to quinones in the respiratory chain. The immediate electron acceptor for the enzyme in this species is believed to be a menaquinone. Couples the redox reaction to proton translocation (for every two electrons transferred, four hydrogen ions are translocated across the cytoplasmic membrane), and thus conserves the redox energy in a proton gradient.</text>
</comment>
<accession>S5DMB2</accession>
<protein>
    <recommendedName>
        <fullName evidence="2">NADH-quinone oxidoreductase subunit D</fullName>
        <ecNumber evidence="2">7.1.1.-</ecNumber>
    </recommendedName>
    <alternativeName>
        <fullName evidence="2">NADH dehydrogenase I subunit D</fullName>
    </alternativeName>
    <alternativeName>
        <fullName evidence="2">NDH-1 subunit D</fullName>
    </alternativeName>
</protein>
<keyword evidence="2" id="KW-1278">Translocase</keyword>
<dbReference type="GO" id="GO:0005886">
    <property type="term" value="C:plasma membrane"/>
    <property type="evidence" value="ECO:0007669"/>
    <property type="project" value="UniProtKB-SubCell"/>
</dbReference>
<keyword evidence="2 3" id="KW-0472">Membrane</keyword>
<comment type="subcellular location">
    <subcellularLocation>
        <location evidence="2">Cell membrane</location>
        <topology evidence="2">Peripheral membrane protein</topology>
        <orientation evidence="2">Cytoplasmic side</orientation>
    </subcellularLocation>
</comment>